<dbReference type="Proteomes" id="UP000317593">
    <property type="component" value="Unassembled WGS sequence"/>
</dbReference>
<dbReference type="EMBL" id="FXTH01000001">
    <property type="protein sequence ID" value="SMO38805.1"/>
    <property type="molecule type" value="Genomic_DNA"/>
</dbReference>
<keyword evidence="2" id="KW-1185">Reference proteome</keyword>
<proteinExistence type="predicted"/>
<dbReference type="AlphaFoldDB" id="A0A521AVH2"/>
<evidence type="ECO:0008006" key="3">
    <source>
        <dbReference type="Google" id="ProtNLM"/>
    </source>
</evidence>
<sequence length="151" mass="16481">MNTYKLSVLTIGFILIFITNCSSDNPYYSIPTNADGEVEITDVSETEVRPSSEITLQVVEFTVIATLPNSSEGDEMTTELLKLQTHPEAGNEQLLPLDDTQKTVTVGEDLKASVTYTRTTAQLENPGDDYVVITFAGETASAQARVDLVEE</sequence>
<protein>
    <recommendedName>
        <fullName evidence="3">DUF4625 domain-containing protein</fullName>
    </recommendedName>
</protein>
<gene>
    <name evidence="1" type="ORF">SAMN06265218_101404</name>
</gene>
<name>A0A521AVH2_9BACT</name>
<dbReference type="RefSeq" id="WP_142712853.1">
    <property type="nucleotide sequence ID" value="NZ_FXTH01000001.1"/>
</dbReference>
<organism evidence="1 2">
    <name type="scientific">Fodinibius sediminis</name>
    <dbReference type="NCBI Taxonomy" id="1214077"/>
    <lineage>
        <taxon>Bacteria</taxon>
        <taxon>Pseudomonadati</taxon>
        <taxon>Balneolota</taxon>
        <taxon>Balneolia</taxon>
        <taxon>Balneolales</taxon>
        <taxon>Balneolaceae</taxon>
        <taxon>Fodinibius</taxon>
    </lineage>
</organism>
<reference evidence="1 2" key="1">
    <citation type="submission" date="2017-05" db="EMBL/GenBank/DDBJ databases">
        <authorList>
            <person name="Varghese N."/>
            <person name="Submissions S."/>
        </authorList>
    </citation>
    <scope>NUCLEOTIDE SEQUENCE [LARGE SCALE GENOMIC DNA]</scope>
    <source>
        <strain evidence="1 2">DSM 21194</strain>
    </source>
</reference>
<accession>A0A521AVH2</accession>
<evidence type="ECO:0000313" key="1">
    <source>
        <dbReference type="EMBL" id="SMO38805.1"/>
    </source>
</evidence>
<dbReference type="OrthoDB" id="644040at2"/>
<evidence type="ECO:0000313" key="2">
    <source>
        <dbReference type="Proteomes" id="UP000317593"/>
    </source>
</evidence>